<proteinExistence type="predicted"/>
<reference evidence="2 3" key="1">
    <citation type="submission" date="2018-06" db="EMBL/GenBank/DDBJ databases">
        <title>Complete Genomes of Monosporascus.</title>
        <authorList>
            <person name="Robinson A.J."/>
            <person name="Natvig D.O."/>
        </authorList>
    </citation>
    <scope>NUCLEOTIDE SEQUENCE [LARGE SCALE GENOMIC DNA]</scope>
    <source>
        <strain evidence="2 3">CBS 110550</strain>
    </source>
</reference>
<dbReference type="SUPFAM" id="SSF55331">
    <property type="entry name" value="Tautomerase/MIF"/>
    <property type="match status" value="1"/>
</dbReference>
<dbReference type="Pfam" id="PF14832">
    <property type="entry name" value="Tautomerase_3"/>
    <property type="match status" value="1"/>
</dbReference>
<sequence>MPVWVFGHSAGAFTAEEKKDLAEAITQLYVNFGLPAFYVNVQFIPLGTDDLWYGGRPHPKHTMISIYHVAQKLKDVSHDNTAAFLEAVDNILTPRMTKMGMSWEYFVTESARELWKIDGIVPPPTGSELEKLWYKHNRPVLSESKL</sequence>
<dbReference type="Gene3D" id="3.30.429.10">
    <property type="entry name" value="Macrophage Migration Inhibitory Factor"/>
    <property type="match status" value="1"/>
</dbReference>
<organism evidence="2 3">
    <name type="scientific">Monosporascus ibericus</name>
    <dbReference type="NCBI Taxonomy" id="155417"/>
    <lineage>
        <taxon>Eukaryota</taxon>
        <taxon>Fungi</taxon>
        <taxon>Dikarya</taxon>
        <taxon>Ascomycota</taxon>
        <taxon>Pezizomycotina</taxon>
        <taxon>Sordariomycetes</taxon>
        <taxon>Xylariomycetidae</taxon>
        <taxon>Xylariales</taxon>
        <taxon>Xylariales incertae sedis</taxon>
        <taxon>Monosporascus</taxon>
    </lineage>
</organism>
<evidence type="ECO:0000259" key="1">
    <source>
        <dbReference type="Pfam" id="PF14832"/>
    </source>
</evidence>
<comment type="caution">
    <text evidence="2">The sequence shown here is derived from an EMBL/GenBank/DDBJ whole genome shotgun (WGS) entry which is preliminary data.</text>
</comment>
<evidence type="ECO:0000313" key="3">
    <source>
        <dbReference type="Proteomes" id="UP000293360"/>
    </source>
</evidence>
<dbReference type="InterPro" id="IPR028116">
    <property type="entry name" value="Cis-CaaD-like"/>
</dbReference>
<keyword evidence="3" id="KW-1185">Reference proteome</keyword>
<dbReference type="OrthoDB" id="2129288at2759"/>
<dbReference type="EMBL" id="QJNU01000409">
    <property type="protein sequence ID" value="RYO99671.1"/>
    <property type="molecule type" value="Genomic_DNA"/>
</dbReference>
<dbReference type="Proteomes" id="UP000293360">
    <property type="component" value="Unassembled WGS sequence"/>
</dbReference>
<protein>
    <recommendedName>
        <fullName evidence="1">Tautomerase cis-CaaD-like domain-containing protein</fullName>
    </recommendedName>
</protein>
<dbReference type="InterPro" id="IPR014347">
    <property type="entry name" value="Tautomerase/MIF_sf"/>
</dbReference>
<accession>A0A4Q4T7L1</accession>
<name>A0A4Q4T7L1_9PEZI</name>
<evidence type="ECO:0000313" key="2">
    <source>
        <dbReference type="EMBL" id="RYO99671.1"/>
    </source>
</evidence>
<gene>
    <name evidence="2" type="ORF">DL764_006736</name>
</gene>
<feature type="domain" description="Tautomerase cis-CaaD-like" evidence="1">
    <location>
        <begin position="1"/>
        <end position="138"/>
    </location>
</feature>
<dbReference type="AlphaFoldDB" id="A0A4Q4T7L1"/>